<accession>A0A8S5LFF4</accession>
<name>A0A8S5LFF4_9CAUD</name>
<protein>
    <submittedName>
        <fullName evidence="1">Uncharacterized protein</fullName>
    </submittedName>
</protein>
<evidence type="ECO:0000313" key="1">
    <source>
        <dbReference type="EMBL" id="DAD68577.1"/>
    </source>
</evidence>
<sequence>MRPHEGAHDLTPQAIALWAMRVHKLQLTAACAIAISQICLGIRRGDGQD</sequence>
<organism evidence="1">
    <name type="scientific">Siphoviridae sp. ct3CA7</name>
    <dbReference type="NCBI Taxonomy" id="2823561"/>
    <lineage>
        <taxon>Viruses</taxon>
        <taxon>Duplodnaviria</taxon>
        <taxon>Heunggongvirae</taxon>
        <taxon>Uroviricota</taxon>
        <taxon>Caudoviricetes</taxon>
    </lineage>
</organism>
<proteinExistence type="predicted"/>
<reference evidence="1" key="1">
    <citation type="journal article" date="2021" name="Proc. Natl. Acad. Sci. U.S.A.">
        <title>A Catalog of Tens of Thousands of Viruses from Human Metagenomes Reveals Hidden Associations with Chronic Diseases.</title>
        <authorList>
            <person name="Tisza M.J."/>
            <person name="Buck C.B."/>
        </authorList>
    </citation>
    <scope>NUCLEOTIDE SEQUENCE</scope>
    <source>
        <strain evidence="1">Ct3CA7</strain>
    </source>
</reference>
<dbReference type="EMBL" id="BK014704">
    <property type="protein sequence ID" value="DAD68577.1"/>
    <property type="molecule type" value="Genomic_DNA"/>
</dbReference>